<feature type="compositionally biased region" description="Gly residues" evidence="11">
    <location>
        <begin position="70"/>
        <end position="85"/>
    </location>
</feature>
<dbReference type="CDD" id="cd09280">
    <property type="entry name" value="RNase_HI_eukaryote_like"/>
    <property type="match status" value="1"/>
</dbReference>
<comment type="catalytic activity">
    <reaction evidence="1 10">
        <text>Endonucleolytic cleavage to 5'-phosphomonoester.</text>
        <dbReference type="EC" id="3.1.26.4"/>
    </reaction>
</comment>
<dbReference type="InterPro" id="IPR011320">
    <property type="entry name" value="RNase_H1_N"/>
</dbReference>
<dbReference type="PANTHER" id="PTHR10642:SF26">
    <property type="entry name" value="RIBONUCLEASE H1"/>
    <property type="match status" value="1"/>
</dbReference>
<dbReference type="PANTHER" id="PTHR10642">
    <property type="entry name" value="RIBONUCLEASE H1"/>
    <property type="match status" value="1"/>
</dbReference>
<dbReference type="InterPro" id="IPR012337">
    <property type="entry name" value="RNaseH-like_sf"/>
</dbReference>
<feature type="region of interest" description="Disordered" evidence="11">
    <location>
        <begin position="125"/>
        <end position="159"/>
    </location>
</feature>
<evidence type="ECO:0000256" key="3">
    <source>
        <dbReference type="ARBA" id="ARBA00005300"/>
    </source>
</evidence>
<comment type="function">
    <text evidence="10">Endonuclease that specifically degrades the RNA of RNA-DNA hybrids.</text>
</comment>
<keyword evidence="9 10" id="KW-0460">Magnesium</keyword>
<dbReference type="InterPro" id="IPR050092">
    <property type="entry name" value="RNase_H"/>
</dbReference>
<evidence type="ECO:0000256" key="9">
    <source>
        <dbReference type="ARBA" id="ARBA00022842"/>
    </source>
</evidence>
<dbReference type="Gene3D" id="3.30.420.10">
    <property type="entry name" value="Ribonuclease H-like superfamily/Ribonuclease H"/>
    <property type="match status" value="1"/>
</dbReference>
<dbReference type="GO" id="GO:0004523">
    <property type="term" value="F:RNA-DNA hybrid ribonuclease activity"/>
    <property type="evidence" value="ECO:0007669"/>
    <property type="project" value="UniProtKB-UniRule"/>
</dbReference>
<dbReference type="InterPro" id="IPR036397">
    <property type="entry name" value="RNaseH_sf"/>
</dbReference>
<sequence>MKAPYLSLLDKMGKYYAVANGRRTGVFNSWDACKESTNGYSGARFKSFSTAQEAQAFVNSGGNSSSRSGGYSGGHSRGSSGGYSGGYSRSSSGGYSRGYSGPYARSSGSSSGGYPSGYAKNYSGKSSGYSSGSTSQKSVPYEDVYTDGSARGNGRSNATGGIGVYYGEGDSRNVSEPLTGERQTNQRAELTAAIRALEQAKAGAATSTKGIRIITDSEYTINSFTKWADKWEKTGYSGVKNEDLIKEGRQLIKDIDSAYQSRGYDRGVTFQHVPGHSGVHGNEAADRLANKGAGF</sequence>
<dbReference type="InterPro" id="IPR017067">
    <property type="entry name" value="RNase_H1_euk"/>
</dbReference>
<feature type="compositionally biased region" description="Low complexity" evidence="11">
    <location>
        <begin position="60"/>
        <end position="69"/>
    </location>
</feature>
<keyword evidence="5 10" id="KW-0540">Nuclease</keyword>
<evidence type="ECO:0000256" key="1">
    <source>
        <dbReference type="ARBA" id="ARBA00000077"/>
    </source>
</evidence>
<evidence type="ECO:0000256" key="7">
    <source>
        <dbReference type="ARBA" id="ARBA00022759"/>
    </source>
</evidence>
<dbReference type="SUPFAM" id="SSF53098">
    <property type="entry name" value="Ribonuclease H-like"/>
    <property type="match status" value="1"/>
</dbReference>
<evidence type="ECO:0000256" key="4">
    <source>
        <dbReference type="ARBA" id="ARBA00012180"/>
    </source>
</evidence>
<evidence type="ECO:0000259" key="12">
    <source>
        <dbReference type="PROSITE" id="PS50879"/>
    </source>
</evidence>
<dbReference type="InterPro" id="IPR009027">
    <property type="entry name" value="Ribosomal_bL9/RNase_H1_N"/>
</dbReference>
<feature type="compositionally biased region" description="Low complexity" evidence="11">
    <location>
        <begin position="125"/>
        <end position="138"/>
    </location>
</feature>
<proteinExistence type="inferred from homology"/>
<dbReference type="AlphaFoldDB" id="A0A060TD98"/>
<evidence type="ECO:0000256" key="8">
    <source>
        <dbReference type="ARBA" id="ARBA00022801"/>
    </source>
</evidence>
<dbReference type="GO" id="GO:0003676">
    <property type="term" value="F:nucleic acid binding"/>
    <property type="evidence" value="ECO:0007669"/>
    <property type="project" value="UniProtKB-UniRule"/>
</dbReference>
<dbReference type="Pfam" id="PF00075">
    <property type="entry name" value="RNase_H"/>
    <property type="match status" value="1"/>
</dbReference>
<dbReference type="FunFam" id="3.40.970.10:FF:000001">
    <property type="entry name" value="Ribonuclease H1"/>
    <property type="match status" value="1"/>
</dbReference>
<evidence type="ECO:0000313" key="13">
    <source>
        <dbReference type="EMBL" id="CDP38744.1"/>
    </source>
</evidence>
<dbReference type="PhylomeDB" id="A0A060TD98"/>
<feature type="region of interest" description="Disordered" evidence="11">
    <location>
        <begin position="273"/>
        <end position="295"/>
    </location>
</feature>
<accession>A0A060TD98</accession>
<dbReference type="InterPro" id="IPR002156">
    <property type="entry name" value="RNaseH_domain"/>
</dbReference>
<evidence type="ECO:0000256" key="5">
    <source>
        <dbReference type="ARBA" id="ARBA00022722"/>
    </source>
</evidence>
<dbReference type="Pfam" id="PF01693">
    <property type="entry name" value="Cauli_VI"/>
    <property type="match status" value="1"/>
</dbReference>
<dbReference type="PROSITE" id="PS50879">
    <property type="entry name" value="RNASE_H_1"/>
    <property type="match status" value="1"/>
</dbReference>
<evidence type="ECO:0000256" key="2">
    <source>
        <dbReference type="ARBA" id="ARBA00001946"/>
    </source>
</evidence>
<keyword evidence="8 10" id="KW-0378">Hydrolase</keyword>
<organism evidence="13">
    <name type="scientific">Blastobotrys adeninivorans</name>
    <name type="common">Yeast</name>
    <name type="synonym">Arxula adeninivorans</name>
    <dbReference type="NCBI Taxonomy" id="409370"/>
    <lineage>
        <taxon>Eukaryota</taxon>
        <taxon>Fungi</taxon>
        <taxon>Dikarya</taxon>
        <taxon>Ascomycota</taxon>
        <taxon>Saccharomycotina</taxon>
        <taxon>Dipodascomycetes</taxon>
        <taxon>Dipodascales</taxon>
        <taxon>Trichomonascaceae</taxon>
        <taxon>Blastobotrys</taxon>
    </lineage>
</organism>
<keyword evidence="7 10" id="KW-0255">Endonuclease</keyword>
<dbReference type="EMBL" id="HG937694">
    <property type="protein sequence ID" value="CDP38744.1"/>
    <property type="molecule type" value="Genomic_DNA"/>
</dbReference>
<protein>
    <recommendedName>
        <fullName evidence="4 10">Ribonuclease H</fullName>
        <shortName evidence="10">RNase H</shortName>
        <ecNumber evidence="4 10">3.1.26.4</ecNumber>
    </recommendedName>
</protein>
<feature type="region of interest" description="Disordered" evidence="11">
    <location>
        <begin position="59"/>
        <end position="87"/>
    </location>
</feature>
<evidence type="ECO:0000256" key="10">
    <source>
        <dbReference type="PIRNR" id="PIRNR036852"/>
    </source>
</evidence>
<evidence type="ECO:0000256" key="11">
    <source>
        <dbReference type="SAM" id="MobiDB-lite"/>
    </source>
</evidence>
<reference evidence="13" key="2">
    <citation type="submission" date="2014-06" db="EMBL/GenBank/DDBJ databases">
        <title>The complete genome of Blastobotrys (Arxula) adeninivorans LS3 - a yeast of biotechnological interest.</title>
        <authorList>
            <person name="Kunze G."/>
            <person name="Gaillardin C."/>
            <person name="Czernicka M."/>
            <person name="Durrens P."/>
            <person name="Martin T."/>
            <person name="Boer E."/>
            <person name="Gabaldon T."/>
            <person name="Cruz J."/>
            <person name="Talla E."/>
            <person name="Marck C."/>
            <person name="Goffeau A."/>
            <person name="Barbe V."/>
            <person name="Baret P."/>
            <person name="Baronian K."/>
            <person name="Beier S."/>
            <person name="Bleykasten C."/>
            <person name="Bode R."/>
            <person name="Casaregola S."/>
            <person name="Despons L."/>
            <person name="Fairhead C."/>
            <person name="Giersberg M."/>
            <person name="Gierski P."/>
            <person name="Hahnel U."/>
            <person name="Hartmann A."/>
            <person name="Jankowska D."/>
            <person name="Jubin C."/>
            <person name="Jung P."/>
            <person name="Lafontaine I."/>
            <person name="Leh-Louis V."/>
            <person name="Lemaire M."/>
            <person name="Marcet-Houben M."/>
            <person name="Mascher M."/>
            <person name="Morel G."/>
            <person name="Richard G.-F."/>
            <person name="Riechen J."/>
            <person name="Sacerdot C."/>
            <person name="Sarkar A."/>
            <person name="Savel G."/>
            <person name="Schacherer J."/>
            <person name="Sherman D."/>
            <person name="Straub M.-L."/>
            <person name="Stein N."/>
            <person name="Thierry A."/>
            <person name="Trautwein-Schult A."/>
            <person name="Westhof E."/>
            <person name="Worch S."/>
            <person name="Dujon B."/>
            <person name="Souciet J.-L."/>
            <person name="Wincker P."/>
            <person name="Scholz U."/>
            <person name="Neuveglise N."/>
        </authorList>
    </citation>
    <scope>NUCLEOTIDE SEQUENCE</scope>
    <source>
        <strain evidence="13">LS3</strain>
    </source>
</reference>
<dbReference type="EC" id="3.1.26.4" evidence="4 10"/>
<dbReference type="GO" id="GO:0000287">
    <property type="term" value="F:magnesium ion binding"/>
    <property type="evidence" value="ECO:0007669"/>
    <property type="project" value="UniProtKB-UniRule"/>
</dbReference>
<feature type="domain" description="RNase H type-1" evidence="12">
    <location>
        <begin position="138"/>
        <end position="294"/>
    </location>
</feature>
<dbReference type="PIRSF" id="PIRSF036852">
    <property type="entry name" value="Ribonuclease_H1_euk"/>
    <property type="match status" value="1"/>
</dbReference>
<comment type="cofactor">
    <cofactor evidence="2 10">
        <name>Mg(2+)</name>
        <dbReference type="ChEBI" id="CHEBI:18420"/>
    </cofactor>
</comment>
<reference evidence="13" key="1">
    <citation type="submission" date="2014-02" db="EMBL/GenBank/DDBJ databases">
        <authorList>
            <person name="Genoscope - CEA"/>
        </authorList>
    </citation>
    <scope>NUCLEOTIDE SEQUENCE</scope>
    <source>
        <strain evidence="13">LS3</strain>
    </source>
</reference>
<gene>
    <name evidence="13" type="ORF">GNLVRS02_ARAD1D41536g</name>
</gene>
<dbReference type="SUPFAM" id="SSF55658">
    <property type="entry name" value="L9 N-domain-like"/>
    <property type="match status" value="1"/>
</dbReference>
<name>A0A060TD98_BLAAD</name>
<evidence type="ECO:0000256" key="6">
    <source>
        <dbReference type="ARBA" id="ARBA00022723"/>
    </source>
</evidence>
<dbReference type="Gene3D" id="3.40.970.10">
    <property type="entry name" value="Ribonuclease H1, N-terminal domain"/>
    <property type="match status" value="1"/>
</dbReference>
<keyword evidence="6 10" id="KW-0479">Metal-binding</keyword>
<comment type="similarity">
    <text evidence="3 10">Belongs to the RNase H family.</text>
</comment>
<dbReference type="GO" id="GO:0043137">
    <property type="term" value="P:DNA replication, removal of RNA primer"/>
    <property type="evidence" value="ECO:0007669"/>
    <property type="project" value="TreeGrafter"/>
</dbReference>
<dbReference type="InterPro" id="IPR037056">
    <property type="entry name" value="RNase_H1_N_sf"/>
</dbReference>